<comment type="caution">
    <text evidence="1">The sequence shown here is derived from an EMBL/GenBank/DDBJ whole genome shotgun (WGS) entry which is preliminary data.</text>
</comment>
<name>A0ACB8AQ29_9AGAM</name>
<evidence type="ECO:0000313" key="2">
    <source>
        <dbReference type="Proteomes" id="UP000790377"/>
    </source>
</evidence>
<reference evidence="1" key="1">
    <citation type="journal article" date="2021" name="New Phytol.">
        <title>Evolutionary innovations through gain and loss of genes in the ectomycorrhizal Boletales.</title>
        <authorList>
            <person name="Wu G."/>
            <person name="Miyauchi S."/>
            <person name="Morin E."/>
            <person name="Kuo A."/>
            <person name="Drula E."/>
            <person name="Varga T."/>
            <person name="Kohler A."/>
            <person name="Feng B."/>
            <person name="Cao Y."/>
            <person name="Lipzen A."/>
            <person name="Daum C."/>
            <person name="Hundley H."/>
            <person name="Pangilinan J."/>
            <person name="Johnson J."/>
            <person name="Barry K."/>
            <person name="LaButti K."/>
            <person name="Ng V."/>
            <person name="Ahrendt S."/>
            <person name="Min B."/>
            <person name="Choi I.G."/>
            <person name="Park H."/>
            <person name="Plett J.M."/>
            <person name="Magnuson J."/>
            <person name="Spatafora J.W."/>
            <person name="Nagy L.G."/>
            <person name="Henrissat B."/>
            <person name="Grigoriev I.V."/>
            <person name="Yang Z.L."/>
            <person name="Xu J."/>
            <person name="Martin F.M."/>
        </authorList>
    </citation>
    <scope>NUCLEOTIDE SEQUENCE</scope>
    <source>
        <strain evidence="1">ATCC 28755</strain>
    </source>
</reference>
<proteinExistence type="predicted"/>
<dbReference type="EMBL" id="MU267601">
    <property type="protein sequence ID" value="KAH7915382.1"/>
    <property type="molecule type" value="Genomic_DNA"/>
</dbReference>
<keyword evidence="2" id="KW-1185">Reference proteome</keyword>
<organism evidence="1 2">
    <name type="scientific">Hygrophoropsis aurantiaca</name>
    <dbReference type="NCBI Taxonomy" id="72124"/>
    <lineage>
        <taxon>Eukaryota</taxon>
        <taxon>Fungi</taxon>
        <taxon>Dikarya</taxon>
        <taxon>Basidiomycota</taxon>
        <taxon>Agaricomycotina</taxon>
        <taxon>Agaricomycetes</taxon>
        <taxon>Agaricomycetidae</taxon>
        <taxon>Boletales</taxon>
        <taxon>Coniophorineae</taxon>
        <taxon>Hygrophoropsidaceae</taxon>
        <taxon>Hygrophoropsis</taxon>
    </lineage>
</organism>
<evidence type="ECO:0000313" key="1">
    <source>
        <dbReference type="EMBL" id="KAH7915382.1"/>
    </source>
</evidence>
<accession>A0ACB8AQ29</accession>
<gene>
    <name evidence="1" type="ORF">BJ138DRAFT_1141981</name>
</gene>
<sequence>MYTMSASEIDAIFASKGKTRGTESTAPSSLPKQTVKKKKKKDKNTKLSADVEITAPETTTAGKKRPIAQTVVDPSAAITAKRARVESSTVVRSEGKVKAKDDDARFKDSRGNGPRRKTEDGFSIYKEDELGISKDGGDTPLCPFDCDCCF</sequence>
<dbReference type="Proteomes" id="UP000790377">
    <property type="component" value="Unassembled WGS sequence"/>
</dbReference>
<protein>
    <submittedName>
        <fullName evidence="1">DUF1764-domain-containing protein</fullName>
    </submittedName>
</protein>